<accession>A0A4R2JER3</accession>
<sequence length="305" mass="33234">MVDTLGALAHRGGLLVQRPELSVGVVQAVSRTSGLTIELLARQPLDRRDAVERQRDIRAGQRSQPAPRRLLPDFDEGEGLRVGWLDRPDHAQWVFSTRGESSSGDHYEGTDGPSTRAQFELPPTFDEVDLVLAWPEIGFAETVTRLSLPDRATVAGATVSVWQAPVNTTPVPRSANQRTADMRDERPHIEAGSIVAQPRVLHRGRDAVVVLTRLTEIDSLLSLELVSIARNSLVSWPDPGATLAVLAGDDVVELSSGNGESTGGNGRFHGRCEFVVERPATNVLDLLVAWTSAKLWDVQAQIQLE</sequence>
<reference evidence="2 3" key="1">
    <citation type="submission" date="2019-03" db="EMBL/GenBank/DDBJ databases">
        <title>Genomic Encyclopedia of Type Strains, Phase IV (KMG-IV): sequencing the most valuable type-strain genomes for metagenomic binning, comparative biology and taxonomic classification.</title>
        <authorList>
            <person name="Goeker M."/>
        </authorList>
    </citation>
    <scope>NUCLEOTIDE SEQUENCE [LARGE SCALE GENOMIC DNA]</scope>
    <source>
        <strain evidence="2 3">DSM 45934</strain>
    </source>
</reference>
<organism evidence="2 3">
    <name type="scientific">Actinocrispum wychmicini</name>
    <dbReference type="NCBI Taxonomy" id="1213861"/>
    <lineage>
        <taxon>Bacteria</taxon>
        <taxon>Bacillati</taxon>
        <taxon>Actinomycetota</taxon>
        <taxon>Actinomycetes</taxon>
        <taxon>Pseudonocardiales</taxon>
        <taxon>Pseudonocardiaceae</taxon>
        <taxon>Actinocrispum</taxon>
    </lineage>
</organism>
<protein>
    <submittedName>
        <fullName evidence="2">Uncharacterized protein</fullName>
    </submittedName>
</protein>
<keyword evidence="3" id="KW-1185">Reference proteome</keyword>
<evidence type="ECO:0000313" key="2">
    <source>
        <dbReference type="EMBL" id="TCO57027.1"/>
    </source>
</evidence>
<feature type="region of interest" description="Disordered" evidence="1">
    <location>
        <begin position="52"/>
        <end position="72"/>
    </location>
</feature>
<dbReference type="Proteomes" id="UP000295680">
    <property type="component" value="Unassembled WGS sequence"/>
</dbReference>
<name>A0A4R2JER3_9PSEU</name>
<evidence type="ECO:0000256" key="1">
    <source>
        <dbReference type="SAM" id="MobiDB-lite"/>
    </source>
</evidence>
<comment type="caution">
    <text evidence="2">The sequence shown here is derived from an EMBL/GenBank/DDBJ whole genome shotgun (WGS) entry which is preliminary data.</text>
</comment>
<evidence type="ECO:0000313" key="3">
    <source>
        <dbReference type="Proteomes" id="UP000295680"/>
    </source>
</evidence>
<dbReference type="EMBL" id="SLWS01000006">
    <property type="protein sequence ID" value="TCO57027.1"/>
    <property type="molecule type" value="Genomic_DNA"/>
</dbReference>
<proteinExistence type="predicted"/>
<gene>
    <name evidence="2" type="ORF">EV192_106502</name>
</gene>
<dbReference type="AlphaFoldDB" id="A0A4R2JER3"/>